<dbReference type="InterPro" id="IPR012495">
    <property type="entry name" value="TadE-like_dom"/>
</dbReference>
<feature type="domain" description="TadE-like" evidence="1">
    <location>
        <begin position="30"/>
        <end position="72"/>
    </location>
</feature>
<dbReference type="EMBL" id="BRVS01000001">
    <property type="protein sequence ID" value="GLB65990.1"/>
    <property type="molecule type" value="Genomic_DNA"/>
</dbReference>
<gene>
    <name evidence="2" type="ORF">AHIS1636_04290</name>
</gene>
<dbReference type="InterPro" id="IPR049790">
    <property type="entry name" value="Rv3655c/TadE"/>
</dbReference>
<dbReference type="Pfam" id="PF07811">
    <property type="entry name" value="TadE"/>
    <property type="match status" value="1"/>
</dbReference>
<comment type="caution">
    <text evidence="2">The sequence shown here is derived from an EMBL/GenBank/DDBJ whole genome shotgun (WGS) entry which is preliminary data.</text>
</comment>
<keyword evidence="3" id="KW-1185">Reference proteome</keyword>
<sequence length="144" mass="14304">MVRLSALHPRRAFRLAAQQPLPLEVSSERGSVTAETAIVLPAVVAVLAMLLAGATAGSTQLQLEKAAQTAARQLARGESGADAASAVRRIAGPRAALASGNAGGWVTVEVSAAVPGPWAGAGGWRLSAEASAPAEPHAGSGTVP</sequence>
<reference evidence="2 3" key="1">
    <citation type="journal article" date="2023" name="Int. J. Syst. Evol. Microbiol.">
        <title>Arthrobacter mangrovi sp. nov., an actinobacterium isolated from the rhizosphere of a mangrove.</title>
        <authorList>
            <person name="Hamada M."/>
            <person name="Saitou S."/>
            <person name="Enomoto N."/>
            <person name="Nanri K."/>
            <person name="Hidaka K."/>
            <person name="Miura T."/>
            <person name="Tamura T."/>
        </authorList>
    </citation>
    <scope>NUCLEOTIDE SEQUENCE [LARGE SCALE GENOMIC DNA]</scope>
    <source>
        <strain evidence="2 3">NBRC 112813</strain>
    </source>
</reference>
<protein>
    <recommendedName>
        <fullName evidence="1">TadE-like domain-containing protein</fullName>
    </recommendedName>
</protein>
<accession>A0ABQ5MPR5</accession>
<name>A0ABQ5MPR5_9MICC</name>
<dbReference type="NCBIfam" id="NF041390">
    <property type="entry name" value="TadE_Rv3655c"/>
    <property type="match status" value="1"/>
</dbReference>
<evidence type="ECO:0000313" key="2">
    <source>
        <dbReference type="EMBL" id="GLB65990.1"/>
    </source>
</evidence>
<proteinExistence type="predicted"/>
<dbReference type="Proteomes" id="UP001209654">
    <property type="component" value="Unassembled WGS sequence"/>
</dbReference>
<dbReference type="RefSeq" id="WP_264794149.1">
    <property type="nucleotide sequence ID" value="NZ_BRVS01000001.1"/>
</dbReference>
<organism evidence="2 3">
    <name type="scientific">Arthrobacter mangrovi</name>
    <dbReference type="NCBI Taxonomy" id="2966350"/>
    <lineage>
        <taxon>Bacteria</taxon>
        <taxon>Bacillati</taxon>
        <taxon>Actinomycetota</taxon>
        <taxon>Actinomycetes</taxon>
        <taxon>Micrococcales</taxon>
        <taxon>Micrococcaceae</taxon>
        <taxon>Arthrobacter</taxon>
    </lineage>
</organism>
<evidence type="ECO:0000259" key="1">
    <source>
        <dbReference type="Pfam" id="PF07811"/>
    </source>
</evidence>
<evidence type="ECO:0000313" key="3">
    <source>
        <dbReference type="Proteomes" id="UP001209654"/>
    </source>
</evidence>